<proteinExistence type="predicted"/>
<dbReference type="Proteomes" id="UP000002220">
    <property type="component" value="Chromosome"/>
</dbReference>
<reference evidence="1 2" key="1">
    <citation type="journal article" date="2010" name="Stand. Genomic Sci.">
        <title>Complete genome sequence of Planctomyces limnophilus type strain (Mu 290).</title>
        <authorList>
            <person name="Labutti K."/>
            <person name="Sikorski J."/>
            <person name="Schneider S."/>
            <person name="Nolan M."/>
            <person name="Lucas S."/>
            <person name="Glavina Del Rio T."/>
            <person name="Tice H."/>
            <person name="Cheng J.F."/>
            <person name="Goodwin L."/>
            <person name="Pitluck S."/>
            <person name="Liolios K."/>
            <person name="Ivanova N."/>
            <person name="Mavromatis K."/>
            <person name="Mikhailova N."/>
            <person name="Pati A."/>
            <person name="Chen A."/>
            <person name="Palaniappan K."/>
            <person name="Land M."/>
            <person name="Hauser L."/>
            <person name="Chang Y.J."/>
            <person name="Jeffries C.D."/>
            <person name="Tindall B.J."/>
            <person name="Rohde M."/>
            <person name="Goker M."/>
            <person name="Woyke T."/>
            <person name="Bristow J."/>
            <person name="Eisen J.A."/>
            <person name="Markowitz V."/>
            <person name="Hugenholtz P."/>
            <person name="Kyrpides N.C."/>
            <person name="Klenk H.P."/>
            <person name="Lapidus A."/>
        </authorList>
    </citation>
    <scope>NUCLEOTIDE SEQUENCE [LARGE SCALE GENOMIC DNA]</scope>
    <source>
        <strain evidence="2">ATCC 43296 / DSM 3776 / IFAM 1008 / Mu 290</strain>
    </source>
</reference>
<gene>
    <name evidence="1" type="ordered locus">Plim_0220</name>
</gene>
<evidence type="ECO:0000313" key="2">
    <source>
        <dbReference type="Proteomes" id="UP000002220"/>
    </source>
</evidence>
<sequence>MTKEFTLWIDAGEQELLEWSNSVFEAGGDDMSPGVHCGEAYVSVHREAETLEEAIRSAHITLAKAGLRVIRCEIDATQSAAMGIAS</sequence>
<dbReference type="EMBL" id="CP001744">
    <property type="protein sequence ID" value="ADG66072.1"/>
    <property type="molecule type" value="Genomic_DNA"/>
</dbReference>
<dbReference type="STRING" id="521674.Plim_0220"/>
<dbReference type="OrthoDB" id="275189at2"/>
<accession>D5SNR7</accession>
<dbReference type="AlphaFoldDB" id="D5SNR7"/>
<protein>
    <submittedName>
        <fullName evidence="1">Uncharacterized protein</fullName>
    </submittedName>
</protein>
<keyword evidence="2" id="KW-1185">Reference proteome</keyword>
<dbReference type="eggNOG" id="ENOG5033MTH">
    <property type="taxonomic scope" value="Bacteria"/>
</dbReference>
<organism evidence="1 2">
    <name type="scientific">Planctopirus limnophila (strain ATCC 43296 / DSM 3776 / IFAM 1008 / Mu 290)</name>
    <name type="common">Planctomyces limnophilus</name>
    <dbReference type="NCBI Taxonomy" id="521674"/>
    <lineage>
        <taxon>Bacteria</taxon>
        <taxon>Pseudomonadati</taxon>
        <taxon>Planctomycetota</taxon>
        <taxon>Planctomycetia</taxon>
        <taxon>Planctomycetales</taxon>
        <taxon>Planctomycetaceae</taxon>
        <taxon>Planctopirus</taxon>
    </lineage>
</organism>
<evidence type="ECO:0000313" key="1">
    <source>
        <dbReference type="EMBL" id="ADG66072.1"/>
    </source>
</evidence>
<dbReference type="RefSeq" id="WP_013108503.1">
    <property type="nucleotide sequence ID" value="NC_014148.1"/>
</dbReference>
<name>D5SNR7_PLAL2</name>
<dbReference type="HOGENOM" id="CLU_182831_0_0_0"/>
<dbReference type="KEGG" id="plm:Plim_0220"/>